<sequence length="126" mass="15003">MAYGRCGLWSRAFAWKMRLQVRESTEACLRLRLGQNREFGWRFRRARGFTRMGLAIVEGFEVEKIRRRAVRRYDYARSSFYQRQRSKQAGLLHARKTRQVGAVCREMITVAAAEFCRICAWLVQFK</sequence>
<protein>
    <submittedName>
        <fullName evidence="1">Uncharacterized protein</fullName>
    </submittedName>
</protein>
<dbReference type="EMBL" id="JANQDX010000004">
    <property type="protein sequence ID" value="KAL0925592.1"/>
    <property type="molecule type" value="Genomic_DNA"/>
</dbReference>
<keyword evidence="2" id="KW-1185">Reference proteome</keyword>
<dbReference type="AlphaFoldDB" id="A0ABD0VKB2"/>
<evidence type="ECO:0000313" key="2">
    <source>
        <dbReference type="Proteomes" id="UP001552299"/>
    </source>
</evidence>
<reference evidence="1 2" key="1">
    <citation type="journal article" date="2024" name="Plant Biotechnol. J.">
        <title>Dendrobium thyrsiflorum genome and its molecular insights into genes involved in important horticultural traits.</title>
        <authorList>
            <person name="Chen B."/>
            <person name="Wang J.Y."/>
            <person name="Zheng P.J."/>
            <person name="Li K.L."/>
            <person name="Liang Y.M."/>
            <person name="Chen X.F."/>
            <person name="Zhang C."/>
            <person name="Zhao X."/>
            <person name="He X."/>
            <person name="Zhang G.Q."/>
            <person name="Liu Z.J."/>
            <person name="Xu Q."/>
        </authorList>
    </citation>
    <scope>NUCLEOTIDE SEQUENCE [LARGE SCALE GENOMIC DNA]</scope>
    <source>
        <strain evidence="1">GZMU011</strain>
    </source>
</reference>
<organism evidence="1 2">
    <name type="scientific">Dendrobium thyrsiflorum</name>
    <name type="common">Pinecone-like raceme dendrobium</name>
    <name type="synonym">Orchid</name>
    <dbReference type="NCBI Taxonomy" id="117978"/>
    <lineage>
        <taxon>Eukaryota</taxon>
        <taxon>Viridiplantae</taxon>
        <taxon>Streptophyta</taxon>
        <taxon>Embryophyta</taxon>
        <taxon>Tracheophyta</taxon>
        <taxon>Spermatophyta</taxon>
        <taxon>Magnoliopsida</taxon>
        <taxon>Liliopsida</taxon>
        <taxon>Asparagales</taxon>
        <taxon>Orchidaceae</taxon>
        <taxon>Epidendroideae</taxon>
        <taxon>Malaxideae</taxon>
        <taxon>Dendrobiinae</taxon>
        <taxon>Dendrobium</taxon>
    </lineage>
</organism>
<comment type="caution">
    <text evidence="1">The sequence shown here is derived from an EMBL/GenBank/DDBJ whole genome shotgun (WGS) entry which is preliminary data.</text>
</comment>
<dbReference type="Proteomes" id="UP001552299">
    <property type="component" value="Unassembled WGS sequence"/>
</dbReference>
<accession>A0ABD0VKB2</accession>
<name>A0ABD0VKB2_DENTH</name>
<proteinExistence type="predicted"/>
<gene>
    <name evidence="1" type="ORF">M5K25_003947</name>
</gene>
<evidence type="ECO:0000313" key="1">
    <source>
        <dbReference type="EMBL" id="KAL0925592.1"/>
    </source>
</evidence>